<evidence type="ECO:0000256" key="2">
    <source>
        <dbReference type="SAM" id="Phobius"/>
    </source>
</evidence>
<feature type="transmembrane region" description="Helical" evidence="2">
    <location>
        <begin position="60"/>
        <end position="78"/>
    </location>
</feature>
<feature type="region of interest" description="Disordered" evidence="1">
    <location>
        <begin position="208"/>
        <end position="231"/>
    </location>
</feature>
<feature type="transmembrane region" description="Helical" evidence="2">
    <location>
        <begin position="170"/>
        <end position="193"/>
    </location>
</feature>
<dbReference type="Proteomes" id="UP000722989">
    <property type="component" value="Unassembled WGS sequence"/>
</dbReference>
<proteinExistence type="predicted"/>
<reference evidence="5 6" key="1">
    <citation type="submission" date="2020-03" db="EMBL/GenBank/DDBJ databases">
        <title>WGS of the type strain of Planosporangium spp.</title>
        <authorList>
            <person name="Thawai C."/>
        </authorList>
    </citation>
    <scope>NUCLEOTIDE SEQUENCE [LARGE SCALE GENOMIC DNA]</scope>
    <source>
        <strain evidence="5 6">TBRC 5610</strain>
    </source>
</reference>
<evidence type="ECO:0000259" key="3">
    <source>
        <dbReference type="Pfam" id="PF10081"/>
    </source>
</evidence>
<dbReference type="Pfam" id="PF10081">
    <property type="entry name" value="Abhydrolase_9"/>
    <property type="match status" value="1"/>
</dbReference>
<feature type="transmembrane region" description="Helical" evidence="2">
    <location>
        <begin position="29"/>
        <end position="48"/>
    </location>
</feature>
<dbReference type="InterPro" id="IPR012037">
    <property type="entry name" value="Alpha/beta-hydrolase_fam"/>
</dbReference>
<dbReference type="InterPro" id="IPR027787">
    <property type="entry name" value="Alpha/beta-hydrolase_catalytic"/>
</dbReference>
<evidence type="ECO:0000313" key="6">
    <source>
        <dbReference type="Proteomes" id="UP000722989"/>
    </source>
</evidence>
<feature type="compositionally biased region" description="Polar residues" evidence="1">
    <location>
        <begin position="221"/>
        <end position="231"/>
    </location>
</feature>
<dbReference type="Pfam" id="PF15420">
    <property type="entry name" value="Abhydrolase_9_N"/>
    <property type="match status" value="1"/>
</dbReference>
<name>A0ABX0Y6F0_9ACTN</name>
<feature type="transmembrane region" description="Helical" evidence="2">
    <location>
        <begin position="90"/>
        <end position="108"/>
    </location>
</feature>
<evidence type="ECO:0000259" key="4">
    <source>
        <dbReference type="Pfam" id="PF15420"/>
    </source>
</evidence>
<sequence length="558" mass="58836">MIGVESITVREPRQLPAGPVRRAGRPTRLSGLSGATLALCASLTPSLLPRTWVQQGVISGFAAVIGYVLGIVVGWLVTRFVRVGPRLRRIAGRTAVALGAPLLAVSLYEGARWQRDIDRLMGLPASPVYLWLGVPVIAAGVAGALLMLGRGLGGAVRAVARLLTRWIPPAVSQVTAVLVVALLTAGLLNGVVYRGLLRVATSTAGAVDQSTGSGVAAPTSPARSGSPQSLVSWSSLGMHGREFVSGGPSVQALAQFNGAPAKEPIRAYAGLDSAPTVADEAALAVRELRRTGAFSRQVLCVVTTTGTGWVDPKAAAALEYLYNGDTALVGIQYSYLPSWISFLVEKGKAQEAGRELFDQVYAAWSALPPDGRPRLLVFGESLGSMGSEAAFSGLDDISARADGVLWVGPTNANSLWGRLERGRDPGTPAVLPTYGRGRVVRFAAKPADLAPDSPDRPKVVYLQHASDPVVWWSPKLLLHRPDWLKERRGGDVLPSIRWYPFVTFLQLTADLVSAYGAPDTHGHRYGGTVAAAWSTVAPPPGWSAARTAQLTKVIAPNG</sequence>
<keyword evidence="2" id="KW-0472">Membrane</keyword>
<evidence type="ECO:0008006" key="7">
    <source>
        <dbReference type="Google" id="ProtNLM"/>
    </source>
</evidence>
<evidence type="ECO:0000313" key="5">
    <source>
        <dbReference type="EMBL" id="NJC73903.1"/>
    </source>
</evidence>
<comment type="caution">
    <text evidence="5">The sequence shown here is derived from an EMBL/GenBank/DDBJ whole genome shotgun (WGS) entry which is preliminary data.</text>
</comment>
<organism evidence="5 6">
    <name type="scientific">Planosporangium thailandense</name>
    <dbReference type="NCBI Taxonomy" id="765197"/>
    <lineage>
        <taxon>Bacteria</taxon>
        <taxon>Bacillati</taxon>
        <taxon>Actinomycetota</taxon>
        <taxon>Actinomycetes</taxon>
        <taxon>Micromonosporales</taxon>
        <taxon>Micromonosporaceae</taxon>
        <taxon>Planosporangium</taxon>
    </lineage>
</organism>
<evidence type="ECO:0000256" key="1">
    <source>
        <dbReference type="SAM" id="MobiDB-lite"/>
    </source>
</evidence>
<keyword evidence="2" id="KW-0812">Transmembrane</keyword>
<keyword evidence="2" id="KW-1133">Transmembrane helix</keyword>
<feature type="domain" description="Alpha/beta-hydrolase catalytic" evidence="3">
    <location>
        <begin position="265"/>
        <end position="550"/>
    </location>
</feature>
<gene>
    <name evidence="5" type="ORF">HC031_29945</name>
</gene>
<dbReference type="RefSeq" id="WP_167928808.1">
    <property type="nucleotide sequence ID" value="NZ_JAATVY010000039.1"/>
</dbReference>
<dbReference type="InterPro" id="IPR027788">
    <property type="entry name" value="Alpha/beta-hydrolase_N_dom"/>
</dbReference>
<feature type="transmembrane region" description="Helical" evidence="2">
    <location>
        <begin position="128"/>
        <end position="149"/>
    </location>
</feature>
<accession>A0ABX0Y6F0</accession>
<keyword evidence="6" id="KW-1185">Reference proteome</keyword>
<feature type="domain" description="Alpha/beta-hydrolase N-terminal" evidence="4">
    <location>
        <begin position="43"/>
        <end position="248"/>
    </location>
</feature>
<dbReference type="EMBL" id="JAATVY010000039">
    <property type="protein sequence ID" value="NJC73903.1"/>
    <property type="molecule type" value="Genomic_DNA"/>
</dbReference>
<dbReference type="PIRSF" id="PIRSF007542">
    <property type="entry name" value="UCP007542"/>
    <property type="match status" value="1"/>
</dbReference>
<protein>
    <recommendedName>
        <fullName evidence="7">Alpha/beta-hydrolase family protein</fullName>
    </recommendedName>
</protein>